<protein>
    <submittedName>
        <fullName evidence="2">Uncharacterized protein</fullName>
    </submittedName>
</protein>
<sequence>MTISRRTLAKGTVWAAPVVMVSAAAPAIAASPQCQRFVSGQPLPAAAFEVTYINITNETLGDLVSNKRVYLDFGFKISAGAAA</sequence>
<dbReference type="EMBL" id="JAYWLU010000019">
    <property type="protein sequence ID" value="MEX3595936.1"/>
    <property type="molecule type" value="Genomic_DNA"/>
</dbReference>
<dbReference type="InterPro" id="IPR006311">
    <property type="entry name" value="TAT_signal"/>
</dbReference>
<gene>
    <name evidence="2" type="ORF">VVR66_14560</name>
</gene>
<keyword evidence="3" id="KW-1185">Reference proteome</keyword>
<dbReference type="RefSeq" id="WP_368630048.1">
    <property type="nucleotide sequence ID" value="NZ_JAYWLU010000019.1"/>
</dbReference>
<evidence type="ECO:0000256" key="1">
    <source>
        <dbReference type="SAM" id="SignalP"/>
    </source>
</evidence>
<reference evidence="2 3" key="1">
    <citation type="journal article" date="2024" name="Fungal Genet. Biol.">
        <title>The porcine skin microbiome exhibits broad fungal antagonism.</title>
        <authorList>
            <person name="De La Cruz K.F."/>
            <person name="Townsend E.C."/>
            <person name="Alex Cheong J.Z."/>
            <person name="Salamzade R."/>
            <person name="Liu A."/>
            <person name="Sandstrom S."/>
            <person name="Davila E."/>
            <person name="Huang L."/>
            <person name="Xu K.H."/>
            <person name="Wu S.Y."/>
            <person name="Meudt J.J."/>
            <person name="Shanmuganayagam D."/>
            <person name="Gibson A.L.F."/>
            <person name="Kalan L.R."/>
        </authorList>
    </citation>
    <scope>NUCLEOTIDE SEQUENCE [LARGE SCALE GENOMIC DNA]</scope>
    <source>
        <strain evidence="2 3">LK2625</strain>
    </source>
</reference>
<evidence type="ECO:0000313" key="3">
    <source>
        <dbReference type="Proteomes" id="UP001558481"/>
    </source>
</evidence>
<proteinExistence type="predicted"/>
<feature type="signal peptide" evidence="1">
    <location>
        <begin position="1"/>
        <end position="29"/>
    </location>
</feature>
<comment type="caution">
    <text evidence="2">The sequence shown here is derived from an EMBL/GenBank/DDBJ whole genome shotgun (WGS) entry which is preliminary data.</text>
</comment>
<name>A0ABV3V8B1_9MICC</name>
<accession>A0ABV3V8B1</accession>
<organism evidence="2 3">
    <name type="scientific">Kocuria carniphila</name>
    <dbReference type="NCBI Taxonomy" id="262208"/>
    <lineage>
        <taxon>Bacteria</taxon>
        <taxon>Bacillati</taxon>
        <taxon>Actinomycetota</taxon>
        <taxon>Actinomycetes</taxon>
        <taxon>Micrococcales</taxon>
        <taxon>Micrococcaceae</taxon>
        <taxon>Kocuria</taxon>
    </lineage>
</organism>
<dbReference type="PROSITE" id="PS51318">
    <property type="entry name" value="TAT"/>
    <property type="match status" value="1"/>
</dbReference>
<feature type="chain" id="PRO_5045886615" evidence="1">
    <location>
        <begin position="30"/>
        <end position="83"/>
    </location>
</feature>
<keyword evidence="1" id="KW-0732">Signal</keyword>
<evidence type="ECO:0000313" key="2">
    <source>
        <dbReference type="EMBL" id="MEX3595936.1"/>
    </source>
</evidence>
<dbReference type="Proteomes" id="UP001558481">
    <property type="component" value="Unassembled WGS sequence"/>
</dbReference>